<name>A0A826IZE4_ECOLX</name>
<evidence type="ECO:0000313" key="2">
    <source>
        <dbReference type="EMBL" id="EFA4417086.1"/>
    </source>
</evidence>
<keyword evidence="1" id="KW-0812">Transmembrane</keyword>
<dbReference type="AlphaFoldDB" id="A0A826IZE4"/>
<proteinExistence type="predicted"/>
<sequence length="74" mass="8645">MMLFRSHVLRVTPASNLVSSRASARWLFFYPFCQVICLLSQAIYLQPRHNDHPVTEYYTATFTHKKIICILIAD</sequence>
<protein>
    <submittedName>
        <fullName evidence="2">Uncharacterized protein</fullName>
    </submittedName>
</protein>
<reference evidence="2 3" key="1">
    <citation type="submission" date="2019-03" db="EMBL/GenBank/DDBJ databases">
        <authorList>
            <consortium name="GenomeTrakr network: Whole genome sequencing for foodborne pathogen traceback"/>
        </authorList>
    </citation>
    <scope>NUCLEOTIDE SEQUENCE [LARGE SCALE GENOMIC DNA]</scope>
    <source>
        <strain evidence="2 3">PSU-1190</strain>
    </source>
</reference>
<evidence type="ECO:0000256" key="1">
    <source>
        <dbReference type="SAM" id="Phobius"/>
    </source>
</evidence>
<evidence type="ECO:0000313" key="3">
    <source>
        <dbReference type="Proteomes" id="UP000591371"/>
    </source>
</evidence>
<keyword evidence="1" id="KW-1133">Transmembrane helix</keyword>
<gene>
    <name evidence="2" type="ORF">D3G36_04185</name>
</gene>
<accession>A0A826IZE4</accession>
<feature type="transmembrane region" description="Helical" evidence="1">
    <location>
        <begin position="27"/>
        <end position="45"/>
    </location>
</feature>
<dbReference type="Proteomes" id="UP000591371">
    <property type="component" value="Unassembled WGS sequence"/>
</dbReference>
<comment type="caution">
    <text evidence="2">The sequence shown here is derived from an EMBL/GenBank/DDBJ whole genome shotgun (WGS) entry which is preliminary data.</text>
</comment>
<keyword evidence="1" id="KW-0472">Membrane</keyword>
<organism evidence="2 3">
    <name type="scientific">Escherichia coli</name>
    <dbReference type="NCBI Taxonomy" id="562"/>
    <lineage>
        <taxon>Bacteria</taxon>
        <taxon>Pseudomonadati</taxon>
        <taxon>Pseudomonadota</taxon>
        <taxon>Gammaproteobacteria</taxon>
        <taxon>Enterobacterales</taxon>
        <taxon>Enterobacteriaceae</taxon>
        <taxon>Escherichia</taxon>
    </lineage>
</organism>
<dbReference type="EMBL" id="AASATZ010000003">
    <property type="protein sequence ID" value="EFA4417086.1"/>
    <property type="molecule type" value="Genomic_DNA"/>
</dbReference>